<comment type="caution">
    <text evidence="3">The sequence shown here is derived from an EMBL/GenBank/DDBJ whole genome shotgun (WGS) entry which is preliminary data.</text>
</comment>
<evidence type="ECO:0000256" key="1">
    <source>
        <dbReference type="SAM" id="MobiDB-lite"/>
    </source>
</evidence>
<dbReference type="EMBL" id="JBAJJM010000008">
    <property type="protein sequence ID" value="MEG9476036.1"/>
    <property type="molecule type" value="Genomic_DNA"/>
</dbReference>
<protein>
    <submittedName>
        <fullName evidence="3">Uncharacterized protein</fullName>
    </submittedName>
</protein>
<reference evidence="3" key="1">
    <citation type="submission" date="2023-12" db="EMBL/GenBank/DDBJ databases">
        <title>Mannheima indologenes sp. nov. proposed for Clade V organisms of Mannheimia.</title>
        <authorList>
            <person name="Christensen H."/>
        </authorList>
    </citation>
    <scope>NUCLEOTIDE SEQUENCE</scope>
    <source>
        <strain evidence="3">M14.4</strain>
    </source>
</reference>
<evidence type="ECO:0000256" key="2">
    <source>
        <dbReference type="SAM" id="SignalP"/>
    </source>
</evidence>
<accession>A0ABU7ZGA7</accession>
<dbReference type="RefSeq" id="WP_334254213.1">
    <property type="nucleotide sequence ID" value="NZ_JBAJJM010000008.1"/>
</dbReference>
<feature type="chain" id="PRO_5047535346" evidence="2">
    <location>
        <begin position="21"/>
        <end position="109"/>
    </location>
</feature>
<feature type="region of interest" description="Disordered" evidence="1">
    <location>
        <begin position="25"/>
        <end position="45"/>
    </location>
</feature>
<proteinExistence type="predicted"/>
<name>A0ABU7ZGA7_9PAST</name>
<keyword evidence="4" id="KW-1185">Reference proteome</keyword>
<keyword evidence="2" id="KW-0732">Signal</keyword>
<sequence>MKASLSLVALCLFMIGSAHAQISHKTNVNSSKQQDNKPAFKISERRVLKAPPKDEEVSSFSMEELRVGAQRILDRAEVQYYKSQCRYAFMSDRDVIENRCESKRISRPR</sequence>
<feature type="signal peptide" evidence="2">
    <location>
        <begin position="1"/>
        <end position="20"/>
    </location>
</feature>
<evidence type="ECO:0000313" key="4">
    <source>
        <dbReference type="Proteomes" id="UP001432017"/>
    </source>
</evidence>
<dbReference type="Proteomes" id="UP001432017">
    <property type="component" value="Unassembled WGS sequence"/>
</dbReference>
<organism evidence="3 4">
    <name type="scientific">Mannheimia indoligenes</name>
    <dbReference type="NCBI Taxonomy" id="3103145"/>
    <lineage>
        <taxon>Bacteria</taxon>
        <taxon>Pseudomonadati</taxon>
        <taxon>Pseudomonadota</taxon>
        <taxon>Gammaproteobacteria</taxon>
        <taxon>Pasteurellales</taxon>
        <taxon>Pasteurellaceae</taxon>
        <taxon>Mannheimia</taxon>
    </lineage>
</organism>
<gene>
    <name evidence="3" type="ORF">V6W77_07075</name>
</gene>
<evidence type="ECO:0000313" key="3">
    <source>
        <dbReference type="EMBL" id="MEG9476036.1"/>
    </source>
</evidence>